<gene>
    <name evidence="1" type="ORF">BJ958_000886</name>
</gene>
<protein>
    <submittedName>
        <fullName evidence="1">Uncharacterized protein</fullName>
    </submittedName>
</protein>
<evidence type="ECO:0000313" key="1">
    <source>
        <dbReference type="EMBL" id="NYD29340.1"/>
    </source>
</evidence>
<sequence length="90" mass="9984">MTAGFVERLVVGSGAWVVTAPYRQPRSIDALAPWGDFHLKRQGALWTACGVPANDWHVFWTHTFKPEIPEACLECWVVVKPAVSQGIGHE</sequence>
<comment type="caution">
    <text evidence="1">The sequence shown here is derived from an EMBL/GenBank/DDBJ whole genome shotgun (WGS) entry which is preliminary data.</text>
</comment>
<reference evidence="1 2" key="1">
    <citation type="submission" date="2020-07" db="EMBL/GenBank/DDBJ databases">
        <title>Sequencing the genomes of 1000 actinobacteria strains.</title>
        <authorList>
            <person name="Klenk H.-P."/>
        </authorList>
    </citation>
    <scope>NUCLEOTIDE SEQUENCE [LARGE SCALE GENOMIC DNA]</scope>
    <source>
        <strain evidence="1 2">DSM 19082</strain>
    </source>
</reference>
<dbReference type="EMBL" id="JACCBF010000001">
    <property type="protein sequence ID" value="NYD29340.1"/>
    <property type="molecule type" value="Genomic_DNA"/>
</dbReference>
<keyword evidence="2" id="KW-1185">Reference proteome</keyword>
<proteinExistence type="predicted"/>
<evidence type="ECO:0000313" key="2">
    <source>
        <dbReference type="Proteomes" id="UP000582231"/>
    </source>
</evidence>
<organism evidence="1 2">
    <name type="scientific">Nocardioides kongjuensis</name>
    <dbReference type="NCBI Taxonomy" id="349522"/>
    <lineage>
        <taxon>Bacteria</taxon>
        <taxon>Bacillati</taxon>
        <taxon>Actinomycetota</taxon>
        <taxon>Actinomycetes</taxon>
        <taxon>Propionibacteriales</taxon>
        <taxon>Nocardioidaceae</taxon>
        <taxon>Nocardioides</taxon>
    </lineage>
</organism>
<accession>A0A852RKG1</accession>
<name>A0A852RKG1_9ACTN</name>
<dbReference type="Proteomes" id="UP000582231">
    <property type="component" value="Unassembled WGS sequence"/>
</dbReference>
<dbReference type="AlphaFoldDB" id="A0A852RKG1"/>